<keyword evidence="5 8" id="KW-0812">Transmembrane</keyword>
<evidence type="ECO:0000256" key="1">
    <source>
        <dbReference type="ARBA" id="ARBA00004651"/>
    </source>
</evidence>
<dbReference type="GO" id="GO:0022857">
    <property type="term" value="F:transmembrane transporter activity"/>
    <property type="evidence" value="ECO:0007669"/>
    <property type="project" value="InterPro"/>
</dbReference>
<evidence type="ECO:0000256" key="2">
    <source>
        <dbReference type="ARBA" id="ARBA00007935"/>
    </source>
</evidence>
<feature type="transmembrane region" description="Helical" evidence="8">
    <location>
        <begin position="71"/>
        <end position="93"/>
    </location>
</feature>
<feature type="transmembrane region" description="Helical" evidence="8">
    <location>
        <begin position="12"/>
        <end position="33"/>
    </location>
</feature>
<evidence type="ECO:0000256" key="3">
    <source>
        <dbReference type="ARBA" id="ARBA00022448"/>
    </source>
</evidence>
<dbReference type="Proteomes" id="UP000263273">
    <property type="component" value="Unassembled WGS sequence"/>
</dbReference>
<dbReference type="AlphaFoldDB" id="A0A354Z202"/>
<keyword evidence="7 8" id="KW-0472">Membrane</keyword>
<dbReference type="PANTHER" id="PTHR30472">
    <property type="entry name" value="FERRIC ENTEROBACTIN TRANSPORT SYSTEM PERMEASE PROTEIN"/>
    <property type="match status" value="1"/>
</dbReference>
<evidence type="ECO:0000256" key="4">
    <source>
        <dbReference type="ARBA" id="ARBA00022475"/>
    </source>
</evidence>
<dbReference type="GO" id="GO:0033214">
    <property type="term" value="P:siderophore-iron import into cell"/>
    <property type="evidence" value="ECO:0007669"/>
    <property type="project" value="TreeGrafter"/>
</dbReference>
<dbReference type="PANTHER" id="PTHR30472:SF70">
    <property type="entry name" value="MOLYBDATE IMPORT SYSTEM PERMEASE PROTEIN MOLB"/>
    <property type="match status" value="1"/>
</dbReference>
<keyword evidence="6 8" id="KW-1133">Transmembrane helix</keyword>
<accession>A0A354Z202</accession>
<dbReference type="STRING" id="378794.GCA_001570625_01604"/>
<dbReference type="SUPFAM" id="SSF81345">
    <property type="entry name" value="ABC transporter involved in vitamin B12 uptake, BtuC"/>
    <property type="match status" value="1"/>
</dbReference>
<evidence type="ECO:0000256" key="8">
    <source>
        <dbReference type="SAM" id="Phobius"/>
    </source>
</evidence>
<dbReference type="InterPro" id="IPR037294">
    <property type="entry name" value="ABC_BtuC-like"/>
</dbReference>
<feature type="non-terminal residue" evidence="9">
    <location>
        <position position="179"/>
    </location>
</feature>
<feature type="transmembrane region" description="Helical" evidence="8">
    <location>
        <begin position="158"/>
        <end position="177"/>
    </location>
</feature>
<comment type="caution">
    <text evidence="9">The sequence shown here is derived from an EMBL/GenBank/DDBJ whole genome shotgun (WGS) entry which is preliminary data.</text>
</comment>
<name>A0A354Z202_9FIRM</name>
<comment type="similarity">
    <text evidence="2">Belongs to the binding-protein-dependent transport system permease family. FecCD subfamily.</text>
</comment>
<evidence type="ECO:0000256" key="7">
    <source>
        <dbReference type="ARBA" id="ARBA00023136"/>
    </source>
</evidence>
<evidence type="ECO:0000256" key="6">
    <source>
        <dbReference type="ARBA" id="ARBA00022989"/>
    </source>
</evidence>
<feature type="transmembrane region" description="Helical" evidence="8">
    <location>
        <begin position="113"/>
        <end position="137"/>
    </location>
</feature>
<keyword evidence="4" id="KW-1003">Cell membrane</keyword>
<dbReference type="Pfam" id="PF01032">
    <property type="entry name" value="FecCD"/>
    <property type="match status" value="1"/>
</dbReference>
<feature type="non-terminal residue" evidence="9">
    <location>
        <position position="1"/>
    </location>
</feature>
<evidence type="ECO:0000313" key="9">
    <source>
        <dbReference type="EMBL" id="HBK54492.1"/>
    </source>
</evidence>
<evidence type="ECO:0000256" key="5">
    <source>
        <dbReference type="ARBA" id="ARBA00022692"/>
    </source>
</evidence>
<gene>
    <name evidence="9" type="ORF">DDZ44_11200</name>
</gene>
<proteinExistence type="inferred from homology"/>
<protein>
    <submittedName>
        <fullName evidence="9">Iron ABC transporter permease</fullName>
    </submittedName>
</protein>
<reference evidence="9 10" key="1">
    <citation type="journal article" date="2018" name="Nat. Biotechnol.">
        <title>A standardized bacterial taxonomy based on genome phylogeny substantially revises the tree of life.</title>
        <authorList>
            <person name="Parks D.H."/>
            <person name="Chuvochina M."/>
            <person name="Waite D.W."/>
            <person name="Rinke C."/>
            <person name="Skarshewski A."/>
            <person name="Chaumeil P.A."/>
            <person name="Hugenholtz P."/>
        </authorList>
    </citation>
    <scope>NUCLEOTIDE SEQUENCE [LARGE SCALE GENOMIC DNA]</scope>
    <source>
        <strain evidence="9">UBA10948</strain>
    </source>
</reference>
<dbReference type="GO" id="GO:0005886">
    <property type="term" value="C:plasma membrane"/>
    <property type="evidence" value="ECO:0007669"/>
    <property type="project" value="UniProtKB-SubCell"/>
</dbReference>
<evidence type="ECO:0000313" key="10">
    <source>
        <dbReference type="Proteomes" id="UP000263273"/>
    </source>
</evidence>
<dbReference type="EMBL" id="DNZF01000243">
    <property type="protein sequence ID" value="HBK54492.1"/>
    <property type="molecule type" value="Genomic_DNA"/>
</dbReference>
<sequence length="179" mass="18850">GAAFQGLFGNPLVSPHILGVSSGAGFGAAMGILLSGHLAVVQLLALLFGILAVMATFMISRLKGSTQLFMLVLAGVIVGAFFQALISLIKYVADPQDKLPTIVYWLMGSLTGASFHDLLIAIPLIGAGIIIIFLLRWRINILSLDEDEARSMGINVQLTRWIVIAAATIITATSVSLCG</sequence>
<organism evidence="9 10">
    <name type="scientific">Syntrophomonas wolfei</name>
    <dbReference type="NCBI Taxonomy" id="863"/>
    <lineage>
        <taxon>Bacteria</taxon>
        <taxon>Bacillati</taxon>
        <taxon>Bacillota</taxon>
        <taxon>Clostridia</taxon>
        <taxon>Eubacteriales</taxon>
        <taxon>Syntrophomonadaceae</taxon>
        <taxon>Syntrophomonas</taxon>
    </lineage>
</organism>
<feature type="transmembrane region" description="Helical" evidence="8">
    <location>
        <begin position="39"/>
        <end position="59"/>
    </location>
</feature>
<dbReference type="Gene3D" id="1.10.3470.10">
    <property type="entry name" value="ABC transporter involved in vitamin B12 uptake, BtuC"/>
    <property type="match status" value="1"/>
</dbReference>
<dbReference type="InterPro" id="IPR000522">
    <property type="entry name" value="ABC_transptr_permease_BtuC"/>
</dbReference>
<keyword evidence="3" id="KW-0813">Transport</keyword>
<comment type="subcellular location">
    <subcellularLocation>
        <location evidence="1">Cell membrane</location>
        <topology evidence="1">Multi-pass membrane protein</topology>
    </subcellularLocation>
</comment>